<evidence type="ECO:0000256" key="1">
    <source>
        <dbReference type="SAM" id="Phobius"/>
    </source>
</evidence>
<keyword evidence="3" id="KW-1185">Reference proteome</keyword>
<dbReference type="PANTHER" id="PTHR34980">
    <property type="entry name" value="INNER MEMBRANE PROTEIN-RELATED-RELATED"/>
    <property type="match status" value="1"/>
</dbReference>
<dbReference type="Proteomes" id="UP001500929">
    <property type="component" value="Unassembled WGS sequence"/>
</dbReference>
<feature type="transmembrane region" description="Helical" evidence="1">
    <location>
        <begin position="68"/>
        <end position="88"/>
    </location>
</feature>
<feature type="transmembrane region" description="Helical" evidence="1">
    <location>
        <begin position="46"/>
        <end position="63"/>
    </location>
</feature>
<keyword evidence="1" id="KW-0472">Membrane</keyword>
<comment type="caution">
    <text evidence="2">The sequence shown here is derived from an EMBL/GenBank/DDBJ whole genome shotgun (WGS) entry which is preliminary data.</text>
</comment>
<organism evidence="2 3">
    <name type="scientific">Herbiconiux moechotypicola</name>
    <dbReference type="NCBI Taxonomy" id="637393"/>
    <lineage>
        <taxon>Bacteria</taxon>
        <taxon>Bacillati</taxon>
        <taxon>Actinomycetota</taxon>
        <taxon>Actinomycetes</taxon>
        <taxon>Micrococcales</taxon>
        <taxon>Microbacteriaceae</taxon>
        <taxon>Herbiconiux</taxon>
    </lineage>
</organism>
<evidence type="ECO:0000313" key="3">
    <source>
        <dbReference type="Proteomes" id="UP001500929"/>
    </source>
</evidence>
<protein>
    <recommendedName>
        <fullName evidence="4">DUF805 domain-containing protein</fullName>
    </recommendedName>
</protein>
<evidence type="ECO:0000313" key="2">
    <source>
        <dbReference type="EMBL" id="GAA2228188.1"/>
    </source>
</evidence>
<reference evidence="2 3" key="1">
    <citation type="journal article" date="2019" name="Int. J. Syst. Evol. Microbiol.">
        <title>The Global Catalogue of Microorganisms (GCM) 10K type strain sequencing project: providing services to taxonomists for standard genome sequencing and annotation.</title>
        <authorList>
            <consortium name="The Broad Institute Genomics Platform"/>
            <consortium name="The Broad Institute Genome Sequencing Center for Infectious Disease"/>
            <person name="Wu L."/>
            <person name="Ma J."/>
        </authorList>
    </citation>
    <scope>NUCLEOTIDE SEQUENCE [LARGE SCALE GENOMIC DNA]</scope>
    <source>
        <strain evidence="2 3">JCM 16117</strain>
    </source>
</reference>
<accession>A0ABN3DDT1</accession>
<dbReference type="RefSeq" id="WP_259478577.1">
    <property type="nucleotide sequence ID" value="NZ_BAAAQY010000003.1"/>
</dbReference>
<keyword evidence="1" id="KW-0812">Transmembrane</keyword>
<sequence>MSSQYPQQAPGIAPAPTARPVDFGTAIVVAFRNYARFDGTASLSEFWWFTLFTVLVSAGLGTLDQLMVVGAAGVGSVLGGLWSLAVLLPSLAVAVRRLRDGGNRWTQLFWLLLPIAGLIIIILRLCDPSRTLAAAPDQPRI</sequence>
<name>A0ABN3DDT1_9MICO</name>
<dbReference type="EMBL" id="BAAAQY010000003">
    <property type="protein sequence ID" value="GAA2228188.1"/>
    <property type="molecule type" value="Genomic_DNA"/>
</dbReference>
<proteinExistence type="predicted"/>
<gene>
    <name evidence="2" type="ORF">GCM10009851_10660</name>
</gene>
<dbReference type="Pfam" id="PF05656">
    <property type="entry name" value="DUF805"/>
    <property type="match status" value="1"/>
</dbReference>
<feature type="transmembrane region" description="Helical" evidence="1">
    <location>
        <begin position="108"/>
        <end position="126"/>
    </location>
</feature>
<dbReference type="InterPro" id="IPR008523">
    <property type="entry name" value="DUF805"/>
</dbReference>
<evidence type="ECO:0008006" key="4">
    <source>
        <dbReference type="Google" id="ProtNLM"/>
    </source>
</evidence>
<keyword evidence="1" id="KW-1133">Transmembrane helix</keyword>
<dbReference type="PANTHER" id="PTHR34980:SF2">
    <property type="entry name" value="INNER MEMBRANE PROTEIN YHAH-RELATED"/>
    <property type="match status" value="1"/>
</dbReference>